<evidence type="ECO:0000313" key="3">
    <source>
        <dbReference type="Proteomes" id="UP001272097"/>
    </source>
</evidence>
<dbReference type="Proteomes" id="UP001272097">
    <property type="component" value="Unassembled WGS sequence"/>
</dbReference>
<protein>
    <submittedName>
        <fullName evidence="2">Uncharacterized protein</fullName>
    </submittedName>
</protein>
<accession>A0ABU4WQP6</accession>
<name>A0ABU4WQP6_9HYPH</name>
<proteinExistence type="predicted"/>
<dbReference type="EMBL" id="JAVIIS010000002">
    <property type="protein sequence ID" value="MDX8438341.1"/>
    <property type="molecule type" value="Genomic_DNA"/>
</dbReference>
<evidence type="ECO:0000313" key="2">
    <source>
        <dbReference type="EMBL" id="MDX8438341.1"/>
    </source>
</evidence>
<comment type="caution">
    <text evidence="2">The sequence shown here is derived from an EMBL/GenBank/DDBJ whole genome shotgun (WGS) entry which is preliminary data.</text>
</comment>
<evidence type="ECO:0000256" key="1">
    <source>
        <dbReference type="SAM" id="MobiDB-lite"/>
    </source>
</evidence>
<keyword evidence="3" id="KW-1185">Reference proteome</keyword>
<sequence length="364" mass="36713">MPRAGGVYSAPPGTKGSPNTTIESAKYNALVDDLVADANAARPVTAGGSGSNTAVGGADAFSPAGADMASAATVNLANSTGTLINVTGTVTITALGTIAAGAERVLVFAGALTLTHNATSLILPGAANITTAAGDIAVMRSLGGGNWRCIGYQRANGQPIGALTQPTLTLKQSAAPTPTAEGDIQWDTDDNVLVIGDGAAQQIFVSLPASVAAGDVFYATGAKALARLPKGTAGQVLQMNAGATAPQWANVPFIKTYESAQQTWTNGGTLTLAHGLGVQPKMYHAYAVCIAAGGDGGYALNDEILLATWASDAADGRGVNLRPDATNITVYMGSNGLVMVSTTGGYNYKSNPASTWKLIIRAWA</sequence>
<reference evidence="2 3" key="1">
    <citation type="submission" date="2023-08" db="EMBL/GenBank/DDBJ databases">
        <title>Implementing the SeqCode for naming new Mesorhizobium species isolated from Vachellia karroo root nodules.</title>
        <authorList>
            <person name="Van Lill M."/>
        </authorList>
    </citation>
    <scope>NUCLEOTIDE SEQUENCE [LARGE SCALE GENOMIC DNA]</scope>
    <source>
        <strain evidence="2 3">VK3E</strain>
    </source>
</reference>
<gene>
    <name evidence="2" type="ORF">RFM51_01965</name>
</gene>
<dbReference type="RefSeq" id="WP_320212178.1">
    <property type="nucleotide sequence ID" value="NZ_JAVIIS010000002.1"/>
</dbReference>
<organism evidence="2 3">
    <name type="scientific">Mesorhizobium australafricanum</name>
    <dbReference type="NCBI Taxonomy" id="3072311"/>
    <lineage>
        <taxon>Bacteria</taxon>
        <taxon>Pseudomonadati</taxon>
        <taxon>Pseudomonadota</taxon>
        <taxon>Alphaproteobacteria</taxon>
        <taxon>Hyphomicrobiales</taxon>
        <taxon>Phyllobacteriaceae</taxon>
        <taxon>Mesorhizobium</taxon>
    </lineage>
</organism>
<feature type="region of interest" description="Disordered" evidence="1">
    <location>
        <begin position="1"/>
        <end position="20"/>
    </location>
</feature>